<gene>
    <name evidence="1" type="ORF">CKY28_11440</name>
</gene>
<comment type="caution">
    <text evidence="1">The sequence shown here is derived from an EMBL/GenBank/DDBJ whole genome shotgun (WGS) entry which is preliminary data.</text>
</comment>
<reference evidence="2" key="1">
    <citation type="submission" date="2017-09" db="EMBL/GenBank/DDBJ databases">
        <authorList>
            <person name="Feng G."/>
            <person name="Zhu H."/>
        </authorList>
    </citation>
    <scope>NUCLEOTIDE SEQUENCE [LARGE SCALE GENOMIC DNA]</scope>
    <source>
        <strain evidence="2">1PNM-20</strain>
    </source>
</reference>
<keyword evidence="2" id="KW-1185">Reference proteome</keyword>
<name>A0A2A2SG53_9SPHN</name>
<evidence type="ECO:0000313" key="1">
    <source>
        <dbReference type="EMBL" id="PAX08183.1"/>
    </source>
</evidence>
<accession>A0A2A2SG53</accession>
<dbReference type="EMBL" id="NSLI01000003">
    <property type="protein sequence ID" value="PAX08183.1"/>
    <property type="molecule type" value="Genomic_DNA"/>
</dbReference>
<proteinExistence type="predicted"/>
<evidence type="ECO:0000313" key="2">
    <source>
        <dbReference type="Proteomes" id="UP000218151"/>
    </source>
</evidence>
<dbReference type="Proteomes" id="UP000218151">
    <property type="component" value="Unassembled WGS sequence"/>
</dbReference>
<dbReference type="RefSeq" id="WP_095998425.1">
    <property type="nucleotide sequence ID" value="NZ_NSLI01000003.1"/>
</dbReference>
<protein>
    <submittedName>
        <fullName evidence="1">Uncharacterized protein</fullName>
    </submittedName>
</protein>
<organism evidence="1 2">
    <name type="scientific">Sphingomonas lenta</name>
    <dbReference type="NCBI Taxonomy" id="1141887"/>
    <lineage>
        <taxon>Bacteria</taxon>
        <taxon>Pseudomonadati</taxon>
        <taxon>Pseudomonadota</taxon>
        <taxon>Alphaproteobacteria</taxon>
        <taxon>Sphingomonadales</taxon>
        <taxon>Sphingomonadaceae</taxon>
        <taxon>Sphingomonas</taxon>
    </lineage>
</organism>
<dbReference type="AlphaFoldDB" id="A0A2A2SG53"/>
<sequence length="60" mass="7124">MNDALEFSADELNMLNNCLNELCNGVRIEDWEFQTRIGWTRAEVRELLDKINMRLPAVRR</sequence>